<proteinExistence type="predicted"/>
<organism evidence="1 2">
    <name type="scientific">Cinchona calisaya</name>
    <dbReference type="NCBI Taxonomy" id="153742"/>
    <lineage>
        <taxon>Eukaryota</taxon>
        <taxon>Viridiplantae</taxon>
        <taxon>Streptophyta</taxon>
        <taxon>Embryophyta</taxon>
        <taxon>Tracheophyta</taxon>
        <taxon>Spermatophyta</taxon>
        <taxon>Magnoliopsida</taxon>
        <taxon>eudicotyledons</taxon>
        <taxon>Gunneridae</taxon>
        <taxon>Pentapetalae</taxon>
        <taxon>asterids</taxon>
        <taxon>lamiids</taxon>
        <taxon>Gentianales</taxon>
        <taxon>Rubiaceae</taxon>
        <taxon>Cinchonoideae</taxon>
        <taxon>Cinchoneae</taxon>
        <taxon>Cinchona</taxon>
    </lineage>
</organism>
<evidence type="ECO:0000313" key="2">
    <source>
        <dbReference type="Proteomes" id="UP001630127"/>
    </source>
</evidence>
<keyword evidence="2" id="KW-1185">Reference proteome</keyword>
<protein>
    <submittedName>
        <fullName evidence="1">Uncharacterized protein</fullName>
    </submittedName>
</protein>
<comment type="caution">
    <text evidence="1">The sequence shown here is derived from an EMBL/GenBank/DDBJ whole genome shotgun (WGS) entry which is preliminary data.</text>
</comment>
<accession>A0ABD2YQ34</accession>
<name>A0ABD2YQ34_9GENT</name>
<dbReference type="Proteomes" id="UP001630127">
    <property type="component" value="Unassembled WGS sequence"/>
</dbReference>
<gene>
    <name evidence="1" type="ORF">ACH5RR_028412</name>
</gene>
<reference evidence="1 2" key="1">
    <citation type="submission" date="2024-11" db="EMBL/GenBank/DDBJ databases">
        <title>A near-complete genome assembly of Cinchona calisaya.</title>
        <authorList>
            <person name="Lian D.C."/>
            <person name="Zhao X.W."/>
            <person name="Wei L."/>
        </authorList>
    </citation>
    <scope>NUCLEOTIDE SEQUENCE [LARGE SCALE GENOMIC DNA]</scope>
    <source>
        <tissue evidence="1">Nenye</tissue>
    </source>
</reference>
<evidence type="ECO:0000313" key="1">
    <source>
        <dbReference type="EMBL" id="KAL3509011.1"/>
    </source>
</evidence>
<dbReference type="EMBL" id="JBJUIK010000012">
    <property type="protein sequence ID" value="KAL3509011.1"/>
    <property type="molecule type" value="Genomic_DNA"/>
</dbReference>
<dbReference type="AlphaFoldDB" id="A0ABD2YQ34"/>
<sequence>MVSNNPVDSILLLLKLVLTTYENAILLYLSFDELEFKCNSLFLKIFLLFATKLSNNHHIFMESNDRHNKLDLQSFLSSIEDSVNKIERDMESLCCRSETSLRSRISSSVDWQLQVVFASLQRAASSLQENIKSFKQEIIKVYITLSDYYSSLQSICCLMRALQHDIEYCFPTILKELTRVFVPAME</sequence>